<protein>
    <submittedName>
        <fullName evidence="2">Uncharacterized protein</fullName>
    </submittedName>
</protein>
<proteinExistence type="predicted"/>
<dbReference type="AlphaFoldDB" id="A0A0A9DBX6"/>
<sequence>MEEPVRGAKSNGCDAASMGPPQMNSRVAPAVVGAPSPRCSSGRGELEEVQMPVLSRDADEEHLEEGGVASRRPVRASTVVGSREEGVPLDALAVEEGGVQRRDEVAPAGEQVAHAEAEDGVLVP</sequence>
<evidence type="ECO:0000313" key="2">
    <source>
        <dbReference type="EMBL" id="JAD83130.1"/>
    </source>
</evidence>
<evidence type="ECO:0000256" key="1">
    <source>
        <dbReference type="SAM" id="MobiDB-lite"/>
    </source>
</evidence>
<reference evidence="2" key="1">
    <citation type="submission" date="2014-09" db="EMBL/GenBank/DDBJ databases">
        <authorList>
            <person name="Magalhaes I.L.F."/>
            <person name="Oliveira U."/>
            <person name="Santos F.R."/>
            <person name="Vidigal T.H.D.A."/>
            <person name="Brescovit A.D."/>
            <person name="Santos A.J."/>
        </authorList>
    </citation>
    <scope>NUCLEOTIDE SEQUENCE</scope>
    <source>
        <tissue evidence="2">Shoot tissue taken approximately 20 cm above the soil surface</tissue>
    </source>
</reference>
<accession>A0A0A9DBX6</accession>
<feature type="region of interest" description="Disordered" evidence="1">
    <location>
        <begin position="1"/>
        <end position="83"/>
    </location>
</feature>
<name>A0A0A9DBX6_ARUDO</name>
<organism evidence="2">
    <name type="scientific">Arundo donax</name>
    <name type="common">Giant reed</name>
    <name type="synonym">Donax arundinaceus</name>
    <dbReference type="NCBI Taxonomy" id="35708"/>
    <lineage>
        <taxon>Eukaryota</taxon>
        <taxon>Viridiplantae</taxon>
        <taxon>Streptophyta</taxon>
        <taxon>Embryophyta</taxon>
        <taxon>Tracheophyta</taxon>
        <taxon>Spermatophyta</taxon>
        <taxon>Magnoliopsida</taxon>
        <taxon>Liliopsida</taxon>
        <taxon>Poales</taxon>
        <taxon>Poaceae</taxon>
        <taxon>PACMAD clade</taxon>
        <taxon>Arundinoideae</taxon>
        <taxon>Arundineae</taxon>
        <taxon>Arundo</taxon>
    </lineage>
</organism>
<feature type="region of interest" description="Disordered" evidence="1">
    <location>
        <begin position="102"/>
        <end position="124"/>
    </location>
</feature>
<reference evidence="2" key="2">
    <citation type="journal article" date="2015" name="Data Brief">
        <title>Shoot transcriptome of the giant reed, Arundo donax.</title>
        <authorList>
            <person name="Barrero R.A."/>
            <person name="Guerrero F.D."/>
            <person name="Moolhuijzen P."/>
            <person name="Goolsby J.A."/>
            <person name="Tidwell J."/>
            <person name="Bellgard S.E."/>
            <person name="Bellgard M.I."/>
        </authorList>
    </citation>
    <scope>NUCLEOTIDE SEQUENCE</scope>
    <source>
        <tissue evidence="2">Shoot tissue taken approximately 20 cm above the soil surface</tissue>
    </source>
</reference>
<dbReference type="EMBL" id="GBRH01214765">
    <property type="protein sequence ID" value="JAD83130.1"/>
    <property type="molecule type" value="Transcribed_RNA"/>
</dbReference>